<evidence type="ECO:0000256" key="1">
    <source>
        <dbReference type="SAM" id="MobiDB-lite"/>
    </source>
</evidence>
<protein>
    <submittedName>
        <fullName evidence="2">Uncharacterized protein</fullName>
    </submittedName>
</protein>
<dbReference type="EMBL" id="LDAU01000220">
    <property type="protein sequence ID" value="KRW99143.1"/>
    <property type="molecule type" value="Genomic_DNA"/>
</dbReference>
<evidence type="ECO:0000313" key="3">
    <source>
        <dbReference type="Proteomes" id="UP000054937"/>
    </source>
</evidence>
<dbReference type="InParanoid" id="A0A0V0QAP3"/>
<evidence type="ECO:0000313" key="2">
    <source>
        <dbReference type="EMBL" id="KRW99143.1"/>
    </source>
</evidence>
<gene>
    <name evidence="2" type="ORF">PPERSA_07386</name>
</gene>
<dbReference type="Proteomes" id="UP000054937">
    <property type="component" value="Unassembled WGS sequence"/>
</dbReference>
<sequence length="151" mass="17779">MQSSKDNNMNLLQKTGNQYMSYSNIYQNNLDDKISVGIKNQQKRKNQSVQIQNIQHFIGLEDDYNIEQYYSQKLQSSDQTENEKENQNKPKIEINKLYTNESEFSEEQNNLDQNQNFEKNYSSSIKKQKKSLYSSLFDLGNQINGNNLEKV</sequence>
<feature type="compositionally biased region" description="Basic and acidic residues" evidence="1">
    <location>
        <begin position="81"/>
        <end position="94"/>
    </location>
</feature>
<comment type="caution">
    <text evidence="2">The sequence shown here is derived from an EMBL/GenBank/DDBJ whole genome shotgun (WGS) entry which is preliminary data.</text>
</comment>
<feature type="region of interest" description="Disordered" evidence="1">
    <location>
        <begin position="71"/>
        <end position="94"/>
    </location>
</feature>
<organism evidence="2 3">
    <name type="scientific">Pseudocohnilembus persalinus</name>
    <name type="common">Ciliate</name>
    <dbReference type="NCBI Taxonomy" id="266149"/>
    <lineage>
        <taxon>Eukaryota</taxon>
        <taxon>Sar</taxon>
        <taxon>Alveolata</taxon>
        <taxon>Ciliophora</taxon>
        <taxon>Intramacronucleata</taxon>
        <taxon>Oligohymenophorea</taxon>
        <taxon>Scuticociliatia</taxon>
        <taxon>Philasterida</taxon>
        <taxon>Pseudocohnilembidae</taxon>
        <taxon>Pseudocohnilembus</taxon>
    </lineage>
</organism>
<proteinExistence type="predicted"/>
<accession>A0A0V0QAP3</accession>
<reference evidence="2 3" key="1">
    <citation type="journal article" date="2015" name="Sci. Rep.">
        <title>Genome of the facultative scuticociliatosis pathogen Pseudocohnilembus persalinus provides insight into its virulence through horizontal gene transfer.</title>
        <authorList>
            <person name="Xiong J."/>
            <person name="Wang G."/>
            <person name="Cheng J."/>
            <person name="Tian M."/>
            <person name="Pan X."/>
            <person name="Warren A."/>
            <person name="Jiang C."/>
            <person name="Yuan D."/>
            <person name="Miao W."/>
        </authorList>
    </citation>
    <scope>NUCLEOTIDE SEQUENCE [LARGE SCALE GENOMIC DNA]</scope>
    <source>
        <strain evidence="2">36N120E</strain>
    </source>
</reference>
<dbReference type="AlphaFoldDB" id="A0A0V0QAP3"/>
<name>A0A0V0QAP3_PSEPJ</name>
<keyword evidence="3" id="KW-1185">Reference proteome</keyword>